<evidence type="ECO:0000313" key="3">
    <source>
        <dbReference type="EMBL" id="URN93295.1"/>
    </source>
</evidence>
<organism evidence="3 4">
    <name type="scientific">Candidatus Pristimantibacillus lignocellulolyticus</name>
    <dbReference type="NCBI Taxonomy" id="2994561"/>
    <lineage>
        <taxon>Bacteria</taxon>
        <taxon>Bacillati</taxon>
        <taxon>Bacillota</taxon>
        <taxon>Bacilli</taxon>
        <taxon>Bacillales</taxon>
        <taxon>Paenibacillaceae</taxon>
        <taxon>Candidatus Pristimantibacillus</taxon>
    </lineage>
</organism>
<name>A0A9J6ZB67_9BACL</name>
<dbReference type="AlphaFoldDB" id="A0A9J6ZB67"/>
<protein>
    <submittedName>
        <fullName evidence="3">PspA/IM30 family protein</fullName>
    </submittedName>
</protein>
<sequence>MGILSRFNDIMKANIHSLMDRAEDPMKVIEEYMRKLNQDLGAVKAETAAIVLNERRSKTLLDECSADIKKLQRYAEKSVEAGNDGDALKFLGKKAKQTERLHELQSAYEQAAKNAECMEQMQHKLVSDIGQLEASYYELKGKLAVAARSKYDSSIEAMEEKVNFALDKAAALAELQADHHDNDDLDRRFAQLKNKQ</sequence>
<accession>A0A9J6ZB67</accession>
<dbReference type="Proteomes" id="UP001056756">
    <property type="component" value="Chromosome"/>
</dbReference>
<dbReference type="KEGG" id="plig:NAG76_15850"/>
<comment type="similarity">
    <text evidence="1">Belongs to the PspA/Vipp/IM30 family.</text>
</comment>
<keyword evidence="2" id="KW-0175">Coiled coil</keyword>
<dbReference type="PANTHER" id="PTHR31088:SF6">
    <property type="entry name" value="PHAGE SHOCK PROTEIN A"/>
    <property type="match status" value="1"/>
</dbReference>
<evidence type="ECO:0000313" key="4">
    <source>
        <dbReference type="Proteomes" id="UP001056756"/>
    </source>
</evidence>
<gene>
    <name evidence="3" type="ORF">NAG76_15850</name>
</gene>
<dbReference type="PANTHER" id="PTHR31088">
    <property type="entry name" value="MEMBRANE-ASSOCIATED PROTEIN VIPP1, CHLOROPLASTIC"/>
    <property type="match status" value="1"/>
</dbReference>
<evidence type="ECO:0000256" key="1">
    <source>
        <dbReference type="ARBA" id="ARBA00043985"/>
    </source>
</evidence>
<evidence type="ECO:0000256" key="2">
    <source>
        <dbReference type="SAM" id="Coils"/>
    </source>
</evidence>
<proteinExistence type="inferred from homology"/>
<feature type="coiled-coil region" evidence="2">
    <location>
        <begin position="94"/>
        <end position="121"/>
    </location>
</feature>
<dbReference type="Pfam" id="PF04012">
    <property type="entry name" value="PspA_IM30"/>
    <property type="match status" value="1"/>
</dbReference>
<dbReference type="EMBL" id="CP097899">
    <property type="protein sequence ID" value="URN93295.1"/>
    <property type="molecule type" value="Genomic_DNA"/>
</dbReference>
<reference evidence="3" key="1">
    <citation type="submission" date="2022-05" db="EMBL/GenBank/DDBJ databases">
        <title>Novel bacterial taxa in a minimal lignocellulolytic consortium and its capacity to transform plastics disclosed by genome-resolved metagenomics.</title>
        <authorList>
            <person name="Rodriguez C.A.D."/>
            <person name="Diaz-Garcia L."/>
            <person name="Herrera K."/>
            <person name="Tarazona N.A."/>
            <person name="Sproer C."/>
            <person name="Overmann J."/>
            <person name="Jimenez D.J."/>
        </authorList>
    </citation>
    <scope>NUCLEOTIDE SEQUENCE</scope>
    <source>
        <strain evidence="3">MAG5</strain>
    </source>
</reference>
<dbReference type="InterPro" id="IPR007157">
    <property type="entry name" value="PspA_VIPP1"/>
</dbReference>